<name>A0A081RMJ3_9ARCH</name>
<evidence type="ECO:0000313" key="1">
    <source>
        <dbReference type="EMBL" id="KEQ56416.1"/>
    </source>
</evidence>
<dbReference type="AlphaFoldDB" id="A0A081RMJ3"/>
<sequence>MSAIPWFDDFEGVAYRYYDLRMNVVPLVSDRKESSSLWHDTIRYWVDPSIKIRFVEIGDKYWFIMGADSQKPDTNLSFYKVLQKSEHYERFKKGHGGEAYLRLGTYAHKSLDEVKKDALCNCGHEARDHDENDNDECLFNKCDCKKFSTFQVNLLKRKKTITDIQFLKEEDVKDDPLVWNCFNANDFSKSEQV</sequence>
<dbReference type="EMBL" id="JOKN01000019">
    <property type="protein sequence ID" value="KEQ56416.1"/>
    <property type="molecule type" value="Genomic_DNA"/>
</dbReference>
<dbReference type="PATRIC" id="fig|1502293.3.peg.1045"/>
<evidence type="ECO:0000313" key="2">
    <source>
        <dbReference type="Proteomes" id="UP000028059"/>
    </source>
</evidence>
<dbReference type="Proteomes" id="UP000028059">
    <property type="component" value="Unassembled WGS sequence"/>
</dbReference>
<accession>A0A081RMJ3</accession>
<keyword evidence="2" id="KW-1185">Reference proteome</keyword>
<protein>
    <submittedName>
        <fullName evidence="1">Uncharacterized protein</fullName>
    </submittedName>
</protein>
<reference evidence="1 2" key="1">
    <citation type="submission" date="2014-06" db="EMBL/GenBank/DDBJ databases">
        <authorList>
            <person name="Ngugi D.K."/>
            <person name="Blom J."/>
            <person name="Alam I."/>
            <person name="Rashid M."/>
            <person name="Ba Alawi W."/>
            <person name="Zhang G."/>
            <person name="Hikmawan T."/>
            <person name="Guan Y."/>
            <person name="Antunes A."/>
            <person name="Siam R."/>
            <person name="ElDorry H."/>
            <person name="Bajic V."/>
            <person name="Stingl U."/>
        </authorList>
    </citation>
    <scope>NUCLEOTIDE SEQUENCE [LARGE SCALE GENOMIC DNA]</scope>
    <source>
        <strain evidence="1">SCGC AAA799-N04</strain>
    </source>
</reference>
<proteinExistence type="predicted"/>
<comment type="caution">
    <text evidence="1">The sequence shown here is derived from an EMBL/GenBank/DDBJ whole genome shotgun (WGS) entry which is preliminary data.</text>
</comment>
<gene>
    <name evidence="1" type="ORF">AAA799N04_01125</name>
</gene>
<organism evidence="1 2">
    <name type="scientific">Marine Group I thaumarchaeote SCGC AAA799-N04</name>
    <dbReference type="NCBI Taxonomy" id="1502293"/>
    <lineage>
        <taxon>Archaea</taxon>
        <taxon>Nitrososphaerota</taxon>
        <taxon>Marine Group I</taxon>
    </lineage>
</organism>